<organism evidence="2 3">
    <name type="scientific">Araneus ventricosus</name>
    <name type="common">Orbweaver spider</name>
    <name type="synonym">Epeira ventricosa</name>
    <dbReference type="NCBI Taxonomy" id="182803"/>
    <lineage>
        <taxon>Eukaryota</taxon>
        <taxon>Metazoa</taxon>
        <taxon>Ecdysozoa</taxon>
        <taxon>Arthropoda</taxon>
        <taxon>Chelicerata</taxon>
        <taxon>Arachnida</taxon>
        <taxon>Araneae</taxon>
        <taxon>Araneomorphae</taxon>
        <taxon>Entelegynae</taxon>
        <taxon>Araneoidea</taxon>
        <taxon>Araneidae</taxon>
        <taxon>Araneus</taxon>
    </lineage>
</organism>
<dbReference type="AlphaFoldDB" id="A0A4Y2JMV0"/>
<evidence type="ECO:0000256" key="1">
    <source>
        <dbReference type="SAM" id="MobiDB-lite"/>
    </source>
</evidence>
<dbReference type="EMBL" id="BGPR01003640">
    <property type="protein sequence ID" value="GBM90642.1"/>
    <property type="molecule type" value="Genomic_DNA"/>
</dbReference>
<proteinExistence type="predicted"/>
<gene>
    <name evidence="2" type="ORF">AVEN_213561_1</name>
</gene>
<keyword evidence="3" id="KW-1185">Reference proteome</keyword>
<sequence length="113" mass="12607">MENLFVVTPYYPRSNCVPNLIALRSCGPAVNPADKFRTIMPAYKQHHVSTFRKFNAIGENPTAIPNAPSSILYYYRNQSRGGLVARSRLWGRRVPGSKPDSTEDPPCMGPVAR</sequence>
<reference evidence="2 3" key="1">
    <citation type="journal article" date="2019" name="Sci. Rep.">
        <title>Orb-weaving spider Araneus ventricosus genome elucidates the spidroin gene catalogue.</title>
        <authorList>
            <person name="Kono N."/>
            <person name="Nakamura H."/>
            <person name="Ohtoshi R."/>
            <person name="Moran D.A.P."/>
            <person name="Shinohara A."/>
            <person name="Yoshida Y."/>
            <person name="Fujiwara M."/>
            <person name="Mori M."/>
            <person name="Tomita M."/>
            <person name="Arakawa K."/>
        </authorList>
    </citation>
    <scope>NUCLEOTIDE SEQUENCE [LARGE SCALE GENOMIC DNA]</scope>
</reference>
<name>A0A4Y2JMV0_ARAVE</name>
<feature type="region of interest" description="Disordered" evidence="1">
    <location>
        <begin position="92"/>
        <end position="113"/>
    </location>
</feature>
<accession>A0A4Y2JMV0</accession>
<protein>
    <submittedName>
        <fullName evidence="2">Uncharacterized protein</fullName>
    </submittedName>
</protein>
<comment type="caution">
    <text evidence="2">The sequence shown here is derived from an EMBL/GenBank/DDBJ whole genome shotgun (WGS) entry which is preliminary data.</text>
</comment>
<evidence type="ECO:0000313" key="2">
    <source>
        <dbReference type="EMBL" id="GBM90642.1"/>
    </source>
</evidence>
<evidence type="ECO:0000313" key="3">
    <source>
        <dbReference type="Proteomes" id="UP000499080"/>
    </source>
</evidence>
<dbReference type="Proteomes" id="UP000499080">
    <property type="component" value="Unassembled WGS sequence"/>
</dbReference>